<protein>
    <submittedName>
        <fullName evidence="3">IS701 family transposase</fullName>
    </submittedName>
</protein>
<keyword evidence="5" id="KW-1185">Reference proteome</keyword>
<dbReference type="PANTHER" id="PTHR33627">
    <property type="entry name" value="TRANSPOSASE"/>
    <property type="match status" value="1"/>
</dbReference>
<evidence type="ECO:0000313" key="3">
    <source>
        <dbReference type="EMBL" id="AZQ39938.1"/>
    </source>
</evidence>
<dbReference type="KEGG" id="scya:EJ357_46455"/>
<dbReference type="PANTHER" id="PTHR33627:SF1">
    <property type="entry name" value="TRANSPOSASE"/>
    <property type="match status" value="1"/>
</dbReference>
<dbReference type="KEGG" id="scya:EJ357_32635"/>
<dbReference type="NCBIfam" id="NF033540">
    <property type="entry name" value="transpos_IS701"/>
    <property type="match status" value="1"/>
</dbReference>
<evidence type="ECO:0000259" key="1">
    <source>
        <dbReference type="Pfam" id="PF13546"/>
    </source>
</evidence>
<sequence>MDTHEVNRLRAALALFVADVFASVPRKDQRAKGECYLRGLMLDGRRKSIQPMAQRLPDGNMQALQQFVNQSPWQWTPVRRRIAERLVEVVKPDVWVIDDVSFPKYGRASVGVARQYCGALGKRANCQVAVSVHAATDTASCPLEWELFLPEEWAHDLPRRTAAGVPDEIGHVTKPRLALGLLERLADWLPSVPVLVADAGYGRSVAFRLALEERGWSYIMAVEPKEIARPANAIPYLPPYQGLGPPTLPRYREPARPLHQLIDAHARFETVTWRQGSKGTMTSRFAVLEVRPSGKEATRTAQEQAGGRGRWDGVLPLRTLLVEQPEDADAPTGYWMSNLPATTPIADLVRFAKMRWRIEHDYRELKHGLGLDHFEGRTWRGWHHHVTLVTAAQAFLTLRRYDPKARTTA</sequence>
<evidence type="ECO:0000313" key="2">
    <source>
        <dbReference type="EMBL" id="AZQ37617.1"/>
    </source>
</evidence>
<dbReference type="AlphaFoldDB" id="A0A3Q9F011"/>
<name>A0A3Q9F011_9ACTN</name>
<evidence type="ECO:0000313" key="4">
    <source>
        <dbReference type="EMBL" id="AZQ39941.1"/>
    </source>
</evidence>
<dbReference type="EMBL" id="CP034539">
    <property type="protein sequence ID" value="AZQ37617.1"/>
    <property type="molecule type" value="Genomic_DNA"/>
</dbReference>
<dbReference type="Pfam" id="PF13546">
    <property type="entry name" value="DDE_5"/>
    <property type="match status" value="1"/>
</dbReference>
<gene>
    <name evidence="2" type="ORF">EJ357_32635</name>
    <name evidence="3" type="ORF">EJ357_46440</name>
    <name evidence="4" type="ORF">EJ357_46455</name>
</gene>
<dbReference type="RefSeq" id="WP_126395305.1">
    <property type="nucleotide sequence ID" value="NZ_CP034539.1"/>
</dbReference>
<dbReference type="OrthoDB" id="3657225at2"/>
<dbReference type="KEGG" id="scya:EJ357_46440"/>
<dbReference type="Proteomes" id="UP000280298">
    <property type="component" value="Chromosome"/>
</dbReference>
<dbReference type="InterPro" id="IPR038721">
    <property type="entry name" value="IS701-like_DDE_dom"/>
</dbReference>
<proteinExistence type="predicted"/>
<dbReference type="EMBL" id="CP034539">
    <property type="protein sequence ID" value="AZQ39938.1"/>
    <property type="molecule type" value="Genomic_DNA"/>
</dbReference>
<evidence type="ECO:0000313" key="5">
    <source>
        <dbReference type="Proteomes" id="UP000280298"/>
    </source>
</evidence>
<dbReference type="InterPro" id="IPR012337">
    <property type="entry name" value="RNaseH-like_sf"/>
</dbReference>
<organism evidence="3 5">
    <name type="scientific">Streptomyces cyaneochromogenes</name>
    <dbReference type="NCBI Taxonomy" id="2496836"/>
    <lineage>
        <taxon>Bacteria</taxon>
        <taxon>Bacillati</taxon>
        <taxon>Actinomycetota</taxon>
        <taxon>Actinomycetes</taxon>
        <taxon>Kitasatosporales</taxon>
        <taxon>Streptomycetaceae</taxon>
        <taxon>Streptomyces</taxon>
    </lineage>
</organism>
<dbReference type="EMBL" id="CP034539">
    <property type="protein sequence ID" value="AZQ39941.1"/>
    <property type="molecule type" value="Genomic_DNA"/>
</dbReference>
<accession>A0A3Q9F011</accession>
<feature type="domain" description="Transposase IS701-like DDE" evidence="1">
    <location>
        <begin position="20"/>
        <end position="280"/>
    </location>
</feature>
<reference evidence="3 5" key="1">
    <citation type="journal article" date="2019" name="Int. J. Syst. Evol. Microbiol.">
        <title>Streptomyces cyaneochromogenes sp. nov., a blue pigment-producing actinomycete from manganese-contaminated soil.</title>
        <authorList>
            <person name="Tang X."/>
            <person name="Zhao J."/>
            <person name="Li K."/>
            <person name="Chen Z."/>
            <person name="Sun Y."/>
            <person name="Gao J."/>
        </authorList>
    </citation>
    <scope>NUCLEOTIDE SEQUENCE [LARGE SCALE GENOMIC DNA]</scope>
    <source>
        <strain evidence="3 5">MK-45</strain>
    </source>
</reference>
<dbReference type="InterPro" id="IPR039365">
    <property type="entry name" value="IS701-like"/>
</dbReference>
<dbReference type="SUPFAM" id="SSF53098">
    <property type="entry name" value="Ribonuclease H-like"/>
    <property type="match status" value="1"/>
</dbReference>